<dbReference type="InterPro" id="IPR001005">
    <property type="entry name" value="SANT/Myb"/>
</dbReference>
<comment type="caution">
    <text evidence="2">The sequence shown here is derived from an EMBL/GenBank/DDBJ whole genome shotgun (WGS) entry which is preliminary data.</text>
</comment>
<dbReference type="GO" id="GO:0003677">
    <property type="term" value="F:DNA binding"/>
    <property type="evidence" value="ECO:0007669"/>
    <property type="project" value="InterPro"/>
</dbReference>
<dbReference type="Proteomes" id="UP000233551">
    <property type="component" value="Unassembled WGS sequence"/>
</dbReference>
<dbReference type="PANTHER" id="PTHR46410:SF1">
    <property type="entry name" value="AT-RICH INTERACTIVE DOMAIN-CONTAINING PROTEIN 1"/>
    <property type="match status" value="1"/>
</dbReference>
<reference evidence="3 5" key="3">
    <citation type="submission" date="2017-11" db="EMBL/GenBank/DDBJ databases">
        <title>De-novo sequencing of pomegranate (Punica granatum L.) genome.</title>
        <authorList>
            <person name="Akparov Z."/>
            <person name="Amiraslanov A."/>
            <person name="Hajiyeva S."/>
            <person name="Abbasov M."/>
            <person name="Kaur K."/>
            <person name="Hamwieh A."/>
            <person name="Solovyev V."/>
            <person name="Salamov A."/>
            <person name="Braich B."/>
            <person name="Kosarev P."/>
            <person name="Mahmoud A."/>
            <person name="Hajiyev E."/>
            <person name="Babayeva S."/>
            <person name="Izzatullayeva V."/>
            <person name="Mammadov A."/>
            <person name="Mammadov A."/>
            <person name="Sharifova S."/>
            <person name="Ojaghi J."/>
            <person name="Eynullazada K."/>
            <person name="Bayramov B."/>
            <person name="Abdulazimova A."/>
            <person name="Shahmuradov I."/>
        </authorList>
    </citation>
    <scope>NUCLEOTIDE SEQUENCE [LARGE SCALE GENOMIC DNA]</scope>
    <source>
        <strain evidence="3">AG2017</strain>
        <strain evidence="5">cv. AG2017</strain>
        <tissue evidence="3">Leaf</tissue>
    </source>
</reference>
<accession>A0A218WJ46</accession>
<dbReference type="AlphaFoldDB" id="A0A218WJ46"/>
<dbReference type="CDD" id="cd00167">
    <property type="entry name" value="SANT"/>
    <property type="match status" value="1"/>
</dbReference>
<evidence type="ECO:0000313" key="5">
    <source>
        <dbReference type="Proteomes" id="UP000233551"/>
    </source>
</evidence>
<dbReference type="InterPro" id="IPR001606">
    <property type="entry name" value="ARID_dom"/>
</dbReference>
<dbReference type="Pfam" id="PF01388">
    <property type="entry name" value="ARID"/>
    <property type="match status" value="1"/>
</dbReference>
<evidence type="ECO:0000313" key="2">
    <source>
        <dbReference type="EMBL" id="OWM72062.1"/>
    </source>
</evidence>
<dbReference type="SMART" id="SM00501">
    <property type="entry name" value="BRIGHT"/>
    <property type="match status" value="1"/>
</dbReference>
<evidence type="ECO:0000313" key="3">
    <source>
        <dbReference type="EMBL" id="PKI54021.1"/>
    </source>
</evidence>
<reference evidence="2" key="2">
    <citation type="submission" date="2017-06" db="EMBL/GenBank/DDBJ databases">
        <title>The pomegranate genome and the genomics of punicalagin biosynthesis.</title>
        <authorList>
            <person name="Xu C."/>
        </authorList>
    </citation>
    <scope>NUCLEOTIDE SEQUENCE [LARGE SCALE GENOMIC DNA]</scope>
    <source>
        <tissue evidence="2">Fresh leaf</tissue>
    </source>
</reference>
<dbReference type="GeneID" id="116192051"/>
<feature type="domain" description="ARID" evidence="1">
    <location>
        <begin position="43"/>
        <end position="136"/>
    </location>
</feature>
<organism evidence="2 4">
    <name type="scientific">Punica granatum</name>
    <name type="common">Pomegranate</name>
    <dbReference type="NCBI Taxonomy" id="22663"/>
    <lineage>
        <taxon>Eukaryota</taxon>
        <taxon>Viridiplantae</taxon>
        <taxon>Streptophyta</taxon>
        <taxon>Embryophyta</taxon>
        <taxon>Tracheophyta</taxon>
        <taxon>Spermatophyta</taxon>
        <taxon>Magnoliopsida</taxon>
        <taxon>eudicotyledons</taxon>
        <taxon>Gunneridae</taxon>
        <taxon>Pentapetalae</taxon>
        <taxon>rosids</taxon>
        <taxon>malvids</taxon>
        <taxon>Myrtales</taxon>
        <taxon>Lythraceae</taxon>
        <taxon>Punica</taxon>
    </lineage>
</organism>
<reference evidence="4" key="1">
    <citation type="journal article" date="2017" name="Plant J.">
        <title>The pomegranate (Punica granatum L.) genome and the genomics of punicalagin biosynthesis.</title>
        <authorList>
            <person name="Qin G."/>
            <person name="Xu C."/>
            <person name="Ming R."/>
            <person name="Tang H."/>
            <person name="Guyot R."/>
            <person name="Kramer E.M."/>
            <person name="Hu Y."/>
            <person name="Yi X."/>
            <person name="Qi Y."/>
            <person name="Xu X."/>
            <person name="Gao Z."/>
            <person name="Pan H."/>
            <person name="Jian J."/>
            <person name="Tian Y."/>
            <person name="Yue Z."/>
            <person name="Xu Y."/>
        </authorList>
    </citation>
    <scope>NUCLEOTIDE SEQUENCE [LARGE SCALE GENOMIC DNA]</scope>
    <source>
        <strain evidence="4">cv. Dabenzi</strain>
    </source>
</reference>
<protein>
    <recommendedName>
        <fullName evidence="1">ARID domain-containing protein</fullName>
    </recommendedName>
</protein>
<evidence type="ECO:0000313" key="4">
    <source>
        <dbReference type="Proteomes" id="UP000197138"/>
    </source>
</evidence>
<dbReference type="Gene3D" id="1.10.150.60">
    <property type="entry name" value="ARID DNA-binding domain"/>
    <property type="match status" value="1"/>
</dbReference>
<keyword evidence="5" id="KW-1185">Reference proteome</keyword>
<gene>
    <name evidence="2" type="ORF">CDL15_Pgr017945</name>
    <name evidence="3" type="ORF">CRG98_025632</name>
</gene>
<proteinExistence type="predicted"/>
<dbReference type="EMBL" id="MTKT01004293">
    <property type="protein sequence ID" value="OWM72062.1"/>
    <property type="molecule type" value="Genomic_DNA"/>
</dbReference>
<dbReference type="OrthoDB" id="1938591at2759"/>
<dbReference type="PROSITE" id="PS51011">
    <property type="entry name" value="ARID"/>
    <property type="match status" value="1"/>
</dbReference>
<dbReference type="CDD" id="cd16100">
    <property type="entry name" value="ARID"/>
    <property type="match status" value="1"/>
</dbReference>
<sequence>MAKWSVLKHGSVLDSSDNGGFSDPENRPLIKDRVDDSRIEYIDKLRSLFYKVLVAFLKDVADRACVHPVLAKTGDGQLVDLFELYCTVRRRGGYGAVSESGEWGLVTRELGFDGSYISLLKLMHFKYLSEFDTWLRDRCRDVLVENENLERGLNDFGSLSLELEMGFKVLVFDGVEEANIQYRALYADNESKASHWVATGHNITESLATVGMGSPDMVSRKRKQESLERMLAWVVDVAKHSDDPRVSLVPEQSKLRMQALLARDSLFQRRIRQTNLRIQNTPLQKKLKLQPSNCSDRKESSRCSQSLPILAKSCLSLPCYSLPIFQARSIGPKKQLENCLKTQAAHRLTEPKDDCTNTYWTSIFCCDEPDPTPKPTGPLFQAKVPEWTGIIFESDPKWLGTELWPPQRDAESLGRGRVNSCSCLLPGSVECIRFHIAEERMSLKLQLGYSLFYDWRFNCMGEEVSLRWTSEEETRFKDIVRLNSPSQGKCFWDDLFRYFPKKTREDLVSYYFNVFLLRRRRYQNRVTPEEIDSDDDAADFGSFGDYSERERVQIPDFPSCSLNQQCTDWEADEDVD</sequence>
<dbReference type="Proteomes" id="UP000197138">
    <property type="component" value="Unassembled WGS sequence"/>
</dbReference>
<dbReference type="STRING" id="22663.A0A218WJ46"/>
<dbReference type="PANTHER" id="PTHR46410">
    <property type="entry name" value="AT-RICH INTERACTIVE DOMAIN-CONTAINING PROTEIN 2"/>
    <property type="match status" value="1"/>
</dbReference>
<evidence type="ECO:0000259" key="1">
    <source>
        <dbReference type="PROSITE" id="PS51011"/>
    </source>
</evidence>
<dbReference type="SMART" id="SM01014">
    <property type="entry name" value="ARID"/>
    <property type="match status" value="1"/>
</dbReference>
<dbReference type="InterPro" id="IPR036431">
    <property type="entry name" value="ARID_dom_sf"/>
</dbReference>
<dbReference type="SUPFAM" id="SSF46774">
    <property type="entry name" value="ARID-like"/>
    <property type="match status" value="1"/>
</dbReference>
<dbReference type="EMBL" id="PGOL01001817">
    <property type="protein sequence ID" value="PKI54021.1"/>
    <property type="molecule type" value="Genomic_DNA"/>
</dbReference>
<name>A0A218WJ46_PUNGR</name>